<keyword evidence="3 6" id="KW-0479">Metal-binding</keyword>
<feature type="domain" description="Cytochrome c" evidence="9">
    <location>
        <begin position="182"/>
        <end position="259"/>
    </location>
</feature>
<evidence type="ECO:0000256" key="3">
    <source>
        <dbReference type="ARBA" id="ARBA00022723"/>
    </source>
</evidence>
<dbReference type="RefSeq" id="WP_125417480.1">
    <property type="nucleotide sequence ID" value="NZ_RWIT01000001.1"/>
</dbReference>
<dbReference type="InterPro" id="IPR009056">
    <property type="entry name" value="Cyt_c-like_dom"/>
</dbReference>
<dbReference type="SUPFAM" id="SSF46626">
    <property type="entry name" value="Cytochrome c"/>
    <property type="match status" value="1"/>
</dbReference>
<feature type="region of interest" description="Disordered" evidence="7">
    <location>
        <begin position="123"/>
        <end position="145"/>
    </location>
</feature>
<evidence type="ECO:0000256" key="7">
    <source>
        <dbReference type="SAM" id="MobiDB-lite"/>
    </source>
</evidence>
<dbReference type="Proteomes" id="UP000273500">
    <property type="component" value="Unassembled WGS sequence"/>
</dbReference>
<dbReference type="GO" id="GO:0005506">
    <property type="term" value="F:iron ion binding"/>
    <property type="evidence" value="ECO:0007669"/>
    <property type="project" value="InterPro"/>
</dbReference>
<feature type="compositionally biased region" description="Low complexity" evidence="7">
    <location>
        <begin position="124"/>
        <end position="145"/>
    </location>
</feature>
<evidence type="ECO:0000259" key="9">
    <source>
        <dbReference type="PROSITE" id="PS51007"/>
    </source>
</evidence>
<keyword evidence="8" id="KW-1133">Transmembrane helix</keyword>
<evidence type="ECO:0000256" key="5">
    <source>
        <dbReference type="ARBA" id="ARBA00023004"/>
    </source>
</evidence>
<keyword evidence="2 6" id="KW-0349">Heme</keyword>
<evidence type="ECO:0000256" key="4">
    <source>
        <dbReference type="ARBA" id="ARBA00022982"/>
    </source>
</evidence>
<keyword evidence="11" id="KW-1185">Reference proteome</keyword>
<evidence type="ECO:0000313" key="11">
    <source>
        <dbReference type="Proteomes" id="UP000273500"/>
    </source>
</evidence>
<dbReference type="GO" id="GO:0009055">
    <property type="term" value="F:electron transfer activity"/>
    <property type="evidence" value="ECO:0007669"/>
    <property type="project" value="InterPro"/>
</dbReference>
<evidence type="ECO:0000256" key="2">
    <source>
        <dbReference type="ARBA" id="ARBA00022617"/>
    </source>
</evidence>
<keyword evidence="4" id="KW-0249">Electron transport</keyword>
<dbReference type="PANTHER" id="PTHR33751">
    <property type="entry name" value="CBB3-TYPE CYTOCHROME C OXIDASE SUBUNIT FIXP"/>
    <property type="match status" value="1"/>
</dbReference>
<feature type="transmembrane region" description="Helical" evidence="8">
    <location>
        <begin position="6"/>
        <end position="23"/>
    </location>
</feature>
<keyword evidence="5 6" id="KW-0408">Iron</keyword>
<evidence type="ECO:0000256" key="1">
    <source>
        <dbReference type="ARBA" id="ARBA00022448"/>
    </source>
</evidence>
<name>A0A428KWB1_9BACT</name>
<dbReference type="PRINTS" id="PR00605">
    <property type="entry name" value="CYTCHROMECIC"/>
</dbReference>
<keyword evidence="8" id="KW-0812">Transmembrane</keyword>
<feature type="transmembrane region" description="Helical" evidence="8">
    <location>
        <begin position="71"/>
        <end position="90"/>
    </location>
</feature>
<evidence type="ECO:0000256" key="8">
    <source>
        <dbReference type="SAM" id="Phobius"/>
    </source>
</evidence>
<evidence type="ECO:0000313" key="10">
    <source>
        <dbReference type="EMBL" id="RSK51005.1"/>
    </source>
</evidence>
<dbReference type="EMBL" id="RWIT01000001">
    <property type="protein sequence ID" value="RSK51005.1"/>
    <property type="molecule type" value="Genomic_DNA"/>
</dbReference>
<comment type="caution">
    <text evidence="10">The sequence shown here is derived from an EMBL/GenBank/DDBJ whole genome shotgun (WGS) entry which is preliminary data.</text>
</comment>
<organism evidence="10 11">
    <name type="scientific">Hymenobacter rigui</name>
    <dbReference type="NCBI Taxonomy" id="334424"/>
    <lineage>
        <taxon>Bacteria</taxon>
        <taxon>Pseudomonadati</taxon>
        <taxon>Bacteroidota</taxon>
        <taxon>Cytophagia</taxon>
        <taxon>Cytophagales</taxon>
        <taxon>Hymenobacteraceae</taxon>
        <taxon>Hymenobacter</taxon>
    </lineage>
</organism>
<keyword evidence="8" id="KW-0472">Membrane</keyword>
<gene>
    <name evidence="10" type="ORF">EI291_01415</name>
</gene>
<protein>
    <submittedName>
        <fullName evidence="10">Cytochrome c</fullName>
    </submittedName>
</protein>
<accession>A0A428KWB1</accession>
<feature type="transmembrane region" description="Helical" evidence="8">
    <location>
        <begin position="97"/>
        <end position="113"/>
    </location>
</feature>
<dbReference type="Gene3D" id="1.10.760.10">
    <property type="entry name" value="Cytochrome c-like domain"/>
    <property type="match status" value="1"/>
</dbReference>
<sequence length="259" mass="27048">MPSPLLLRLHLLVVLAFLLFYALKAGLLLTGRLELLRSLRARTRVADSVLGLLILLSGGVMLWQYPAPTPAWLWTKLALVLVLLPGAIAAMRRQSKIGVALSFAGFLYVYGLAETGSLTLRPSTAATQGPAAPTPGRAEADATPDAAAPVDSTAISAASLAGIDSAQTAEIAASGATSEATPALAAGKVLYTRNCAVCHGTDGKLGLNGARDLTQSNLNETGRIYQVTHGSISKKMPAFQGKLTDEQIQQVVAYSLTLQ</sequence>
<dbReference type="OrthoDB" id="9811395at2"/>
<evidence type="ECO:0000256" key="6">
    <source>
        <dbReference type="PROSITE-ProRule" id="PRU00433"/>
    </source>
</evidence>
<dbReference type="PANTHER" id="PTHR33751:SF1">
    <property type="entry name" value="CBB3-TYPE CYTOCHROME C OXIDASE SUBUNIT FIXP"/>
    <property type="match status" value="1"/>
</dbReference>
<dbReference type="InterPro" id="IPR036909">
    <property type="entry name" value="Cyt_c-like_dom_sf"/>
</dbReference>
<dbReference type="GO" id="GO:0020037">
    <property type="term" value="F:heme binding"/>
    <property type="evidence" value="ECO:0007669"/>
    <property type="project" value="InterPro"/>
</dbReference>
<dbReference type="InterPro" id="IPR050597">
    <property type="entry name" value="Cytochrome_c_Oxidase_Subunit"/>
</dbReference>
<keyword evidence="1" id="KW-0813">Transport</keyword>
<feature type="transmembrane region" description="Helical" evidence="8">
    <location>
        <begin position="44"/>
        <end position="65"/>
    </location>
</feature>
<proteinExistence type="predicted"/>
<dbReference type="PROSITE" id="PS51007">
    <property type="entry name" value="CYTC"/>
    <property type="match status" value="1"/>
</dbReference>
<dbReference type="InterPro" id="IPR008168">
    <property type="entry name" value="Cyt_C_IC"/>
</dbReference>
<dbReference type="AlphaFoldDB" id="A0A428KWB1"/>
<reference evidence="10 11" key="1">
    <citation type="submission" date="2018-12" db="EMBL/GenBank/DDBJ databases">
        <authorList>
            <person name="Feng G."/>
            <person name="Zhu H."/>
        </authorList>
    </citation>
    <scope>NUCLEOTIDE SEQUENCE [LARGE SCALE GENOMIC DNA]</scope>
    <source>
        <strain evidence="10 11">KCTC 12533</strain>
    </source>
</reference>
<dbReference type="Pfam" id="PF13442">
    <property type="entry name" value="Cytochrome_CBB3"/>
    <property type="match status" value="1"/>
</dbReference>